<dbReference type="InterPro" id="IPR020084">
    <property type="entry name" value="NUDIX_hydrolase_CS"/>
</dbReference>
<keyword evidence="6" id="KW-1185">Reference proteome</keyword>
<gene>
    <name evidence="5" type="ORF">BC751_3768</name>
</gene>
<dbReference type="PRINTS" id="PR00502">
    <property type="entry name" value="NUDIXFAMILY"/>
</dbReference>
<evidence type="ECO:0000313" key="5">
    <source>
        <dbReference type="EMBL" id="RZS98132.1"/>
    </source>
</evidence>
<dbReference type="GO" id="GO:0016787">
    <property type="term" value="F:hydrolase activity"/>
    <property type="evidence" value="ECO:0007669"/>
    <property type="project" value="UniProtKB-KW"/>
</dbReference>
<dbReference type="PANTHER" id="PTHR43046:SF2">
    <property type="entry name" value="8-OXO-DGTP DIPHOSPHATASE-RELATED"/>
    <property type="match status" value="1"/>
</dbReference>
<dbReference type="Proteomes" id="UP000292209">
    <property type="component" value="Unassembled WGS sequence"/>
</dbReference>
<dbReference type="SUPFAM" id="SSF55811">
    <property type="entry name" value="Nudix"/>
    <property type="match status" value="1"/>
</dbReference>
<comment type="caution">
    <text evidence="5">The sequence shown here is derived from an EMBL/GenBank/DDBJ whole genome shotgun (WGS) entry which is preliminary data.</text>
</comment>
<dbReference type="CDD" id="cd02883">
    <property type="entry name" value="NUDIX_Hydrolase"/>
    <property type="match status" value="1"/>
</dbReference>
<protein>
    <submittedName>
        <fullName evidence="5">ADP-ribose pyrophosphatase YjhB (NUDIX family)</fullName>
    </submittedName>
</protein>
<proteinExistence type="inferred from homology"/>
<keyword evidence="2 3" id="KW-0378">Hydrolase</keyword>
<dbReference type="PROSITE" id="PS00893">
    <property type="entry name" value="NUDIX_BOX"/>
    <property type="match status" value="1"/>
</dbReference>
<name>A0A4Q7PGV1_9BACT</name>
<dbReference type="AlphaFoldDB" id="A0A4Q7PGV1"/>
<dbReference type="OrthoDB" id="9810648at2"/>
<dbReference type="RefSeq" id="WP_130276893.1">
    <property type="nucleotide sequence ID" value="NZ_SGXG01000001.1"/>
</dbReference>
<dbReference type="Gene3D" id="3.90.79.10">
    <property type="entry name" value="Nucleoside Triphosphate Pyrophosphohydrolase"/>
    <property type="match status" value="1"/>
</dbReference>
<evidence type="ECO:0000256" key="2">
    <source>
        <dbReference type="ARBA" id="ARBA00022801"/>
    </source>
</evidence>
<accession>A0A4Q7PGV1</accession>
<dbReference type="InterPro" id="IPR000086">
    <property type="entry name" value="NUDIX_hydrolase_dom"/>
</dbReference>
<dbReference type="PANTHER" id="PTHR43046">
    <property type="entry name" value="GDP-MANNOSE MANNOSYL HYDROLASE"/>
    <property type="match status" value="1"/>
</dbReference>
<evidence type="ECO:0000256" key="3">
    <source>
        <dbReference type="RuleBase" id="RU003476"/>
    </source>
</evidence>
<dbReference type="EMBL" id="SGXG01000001">
    <property type="protein sequence ID" value="RZS98132.1"/>
    <property type="molecule type" value="Genomic_DNA"/>
</dbReference>
<feature type="domain" description="Nudix hydrolase" evidence="4">
    <location>
        <begin position="10"/>
        <end position="136"/>
    </location>
</feature>
<dbReference type="InterPro" id="IPR015797">
    <property type="entry name" value="NUDIX_hydrolase-like_dom_sf"/>
</dbReference>
<dbReference type="InterPro" id="IPR020476">
    <property type="entry name" value="Nudix_hydrolase"/>
</dbReference>
<comment type="cofactor">
    <cofactor evidence="1">
        <name>Mg(2+)</name>
        <dbReference type="ChEBI" id="CHEBI:18420"/>
    </cofactor>
</comment>
<reference evidence="5 6" key="1">
    <citation type="submission" date="2019-02" db="EMBL/GenBank/DDBJ databases">
        <title>Genomic Encyclopedia of Archaeal and Bacterial Type Strains, Phase II (KMG-II): from individual species to whole genera.</title>
        <authorList>
            <person name="Goeker M."/>
        </authorList>
    </citation>
    <scope>NUCLEOTIDE SEQUENCE [LARGE SCALE GENOMIC DNA]</scope>
    <source>
        <strain evidence="5 6">DSM 21411</strain>
    </source>
</reference>
<dbReference type="Pfam" id="PF00293">
    <property type="entry name" value="NUDIX"/>
    <property type="match status" value="1"/>
</dbReference>
<evidence type="ECO:0000256" key="1">
    <source>
        <dbReference type="ARBA" id="ARBA00001946"/>
    </source>
</evidence>
<comment type="similarity">
    <text evidence="3">Belongs to the Nudix hydrolase family.</text>
</comment>
<evidence type="ECO:0000313" key="6">
    <source>
        <dbReference type="Proteomes" id="UP000292209"/>
    </source>
</evidence>
<organism evidence="5 6">
    <name type="scientific">Cecembia calidifontis</name>
    <dbReference type="NCBI Taxonomy" id="1187080"/>
    <lineage>
        <taxon>Bacteria</taxon>
        <taxon>Pseudomonadati</taxon>
        <taxon>Bacteroidota</taxon>
        <taxon>Cytophagia</taxon>
        <taxon>Cytophagales</taxon>
        <taxon>Cyclobacteriaceae</taxon>
        <taxon>Cecembia</taxon>
    </lineage>
</organism>
<evidence type="ECO:0000259" key="4">
    <source>
        <dbReference type="PROSITE" id="PS51462"/>
    </source>
</evidence>
<sequence>MNDLTIPACFYRVSVKALILDEQNRFLLVKEENGLWELPGGGLDFGESPHQGIARELMEEMGLEVTYISAHPLYFFPVINPKNQHIVNAVYETRVHHLDFVPSTECLEIKFYSTEEVIQLKELMYPNVLEFVKHFNL</sequence>
<dbReference type="PROSITE" id="PS51462">
    <property type="entry name" value="NUDIX"/>
    <property type="match status" value="1"/>
</dbReference>